<organism evidence="1">
    <name type="scientific">Haemophilus influenzae</name>
    <dbReference type="NCBI Taxonomy" id="727"/>
    <lineage>
        <taxon>Bacteria</taxon>
        <taxon>Pseudomonadati</taxon>
        <taxon>Pseudomonadota</taxon>
        <taxon>Gammaproteobacteria</taxon>
        <taxon>Pasteurellales</taxon>
        <taxon>Pasteurellaceae</taxon>
        <taxon>Haemophilus</taxon>
    </lineage>
</organism>
<dbReference type="EMBL" id="QVJI01000006">
    <property type="protein sequence ID" value="RFN63667.1"/>
    <property type="molecule type" value="Genomic_DNA"/>
</dbReference>
<comment type="caution">
    <text evidence="1">The sequence shown here is derived from an EMBL/GenBank/DDBJ whole genome shotgun (WGS) entry which is preliminary data.</text>
</comment>
<evidence type="ECO:0000313" key="1">
    <source>
        <dbReference type="EMBL" id="RFN63667.1"/>
    </source>
</evidence>
<sequence>MINNQHTHFFLPCKKPQEPDRTFAISISKILNLNEKNKGLIIDDKPLVLINFFYSQLFWHFKEHIFF</sequence>
<accession>A0A346JXI6</accession>
<reference evidence="1" key="1">
    <citation type="submission" date="2018-08" db="EMBL/GenBank/DDBJ databases">
        <title>Antagonistic pleiotropy in the bifunctional surface protein FadL/P1 during adaptation of Haemophilus influenzae to chronic lung infection associated with COPD.</title>
        <authorList>
            <person name="Moleres J."/>
            <person name="Ehrlich R."/>
        </authorList>
    </citation>
    <scope>NUCLEOTIDE SEQUENCE [LARGE SCALE GENOMIC DNA]</scope>
    <source>
        <strain evidence="1">P668-6062</strain>
    </source>
</reference>
<dbReference type="AlphaFoldDB" id="A0A346JXI6"/>
<name>A0A346JXI6_HAEIF</name>
<gene>
    <name evidence="1" type="ORF">CH627_05285</name>
</gene>
<protein>
    <submittedName>
        <fullName evidence="1">Uncharacterized protein</fullName>
    </submittedName>
</protein>
<proteinExistence type="predicted"/>